<dbReference type="STRING" id="204669.Acid345_3935"/>
<dbReference type="EMBL" id="CP000360">
    <property type="protein sequence ID" value="ABF42935.1"/>
    <property type="molecule type" value="Genomic_DNA"/>
</dbReference>
<dbReference type="Pfam" id="PF09471">
    <property type="entry name" value="Peptidase_M64"/>
    <property type="match status" value="1"/>
</dbReference>
<sequence length="510" mass="58316">MLVGFCRSDCSCRNAETGSTTETNCLARYNPRMKPTGRILLCSFLFLLLLSLGRSPHVVARQSSDASVSRTMRVDYYHNGNAKEQWFSLDRIVLEPLPWPGNPRKAIDDTQMGNYRFEVREHAGGRLVYSRGFNSIYGEWRETDEAKNANRSFSESLRFPTPSVPVDISLQERKDERYVEIWKTSVDPADKFIDTSRPASPGALIELQKSGPSSDKVDLLVMGDGYTADERGKFETDAKKFIETLFATSPFKEHRQDFNVWGLCPPAAESGISRPSTGIHHRSPLGTTYDTFDSERYILTTENRAMRDAASFAPYEFVEILVNGKTYGGGGIFNLYGTVAIDNAWANYVGVHEFGHHFAGLADEYYTSDVAYNSETKRKEPWEPNVTALLDPANLKWKDLVENGTPLPTPWKKTEFEEFEKGIQAERRKLRADRRPETEMEELFRREREKEEALFRDDQYPSKVGAFEGANYEAKGYYRPEENCIMFTRHTKFCRVCSRAIERIISMYSN</sequence>
<feature type="domain" description="Peptidase M64 N-terminal" evidence="1">
    <location>
        <begin position="66"/>
        <end position="180"/>
    </location>
</feature>
<dbReference type="eggNOG" id="COG2304">
    <property type="taxonomic scope" value="Bacteria"/>
</dbReference>
<dbReference type="Proteomes" id="UP000002432">
    <property type="component" value="Chromosome"/>
</dbReference>
<dbReference type="GO" id="GO:0008237">
    <property type="term" value="F:metallopeptidase activity"/>
    <property type="evidence" value="ECO:0007669"/>
    <property type="project" value="InterPro"/>
</dbReference>
<dbReference type="Gene3D" id="3.40.390.10">
    <property type="entry name" value="Collagenase (Catalytic Domain)"/>
    <property type="match status" value="1"/>
</dbReference>
<dbReference type="KEGG" id="aba:Acid345_3935"/>
<dbReference type="Pfam" id="PF16217">
    <property type="entry name" value="M64_N"/>
    <property type="match status" value="1"/>
</dbReference>
<dbReference type="HOGENOM" id="CLU_048556_0_0_0"/>
<dbReference type="AlphaFoldDB" id="Q1IJL5"/>
<dbReference type="InterPro" id="IPR038171">
    <property type="entry name" value="M64_N_sf"/>
</dbReference>
<protein>
    <submittedName>
        <fullName evidence="2">IgA peptidase</fullName>
    </submittedName>
</protein>
<accession>Q1IJL5</accession>
<evidence type="ECO:0000259" key="1">
    <source>
        <dbReference type="Pfam" id="PF16217"/>
    </source>
</evidence>
<reference evidence="2 3" key="1">
    <citation type="journal article" date="2009" name="Appl. Environ. Microbiol.">
        <title>Three genomes from the phylum Acidobacteria provide insight into the lifestyles of these microorganisms in soils.</title>
        <authorList>
            <person name="Ward N.L."/>
            <person name="Challacombe J.F."/>
            <person name="Janssen P.H."/>
            <person name="Henrissat B."/>
            <person name="Coutinho P.M."/>
            <person name="Wu M."/>
            <person name="Xie G."/>
            <person name="Haft D.H."/>
            <person name="Sait M."/>
            <person name="Badger J."/>
            <person name="Barabote R.D."/>
            <person name="Bradley B."/>
            <person name="Brettin T.S."/>
            <person name="Brinkac L.M."/>
            <person name="Bruce D."/>
            <person name="Creasy T."/>
            <person name="Daugherty S.C."/>
            <person name="Davidsen T.M."/>
            <person name="DeBoy R.T."/>
            <person name="Detter J.C."/>
            <person name="Dodson R.J."/>
            <person name="Durkin A.S."/>
            <person name="Ganapathy A."/>
            <person name="Gwinn-Giglio M."/>
            <person name="Han C.S."/>
            <person name="Khouri H."/>
            <person name="Kiss H."/>
            <person name="Kothari S.P."/>
            <person name="Madupu R."/>
            <person name="Nelson K.E."/>
            <person name="Nelson W.C."/>
            <person name="Paulsen I."/>
            <person name="Penn K."/>
            <person name="Ren Q."/>
            <person name="Rosovitz M.J."/>
            <person name="Selengut J.D."/>
            <person name="Shrivastava S."/>
            <person name="Sullivan S.A."/>
            <person name="Tapia R."/>
            <person name="Thompson L.S."/>
            <person name="Watkins K.L."/>
            <person name="Yang Q."/>
            <person name="Yu C."/>
            <person name="Zafar N."/>
            <person name="Zhou L."/>
            <person name="Kuske C.R."/>
        </authorList>
    </citation>
    <scope>NUCLEOTIDE SEQUENCE [LARGE SCALE GENOMIC DNA]</scope>
    <source>
        <strain evidence="2 3">Ellin345</strain>
    </source>
</reference>
<evidence type="ECO:0000313" key="2">
    <source>
        <dbReference type="EMBL" id="ABF42935.1"/>
    </source>
</evidence>
<keyword evidence="3" id="KW-1185">Reference proteome</keyword>
<dbReference type="InterPro" id="IPR024079">
    <property type="entry name" value="MetalloPept_cat_dom_sf"/>
</dbReference>
<gene>
    <name evidence="2" type="ordered locus">Acid345_3935</name>
</gene>
<dbReference type="InterPro" id="IPR032625">
    <property type="entry name" value="M64_N"/>
</dbReference>
<organism evidence="2 3">
    <name type="scientific">Koribacter versatilis (strain Ellin345)</name>
    <dbReference type="NCBI Taxonomy" id="204669"/>
    <lineage>
        <taxon>Bacteria</taxon>
        <taxon>Pseudomonadati</taxon>
        <taxon>Acidobacteriota</taxon>
        <taxon>Terriglobia</taxon>
        <taxon>Terriglobales</taxon>
        <taxon>Candidatus Korobacteraceae</taxon>
        <taxon>Candidatus Korobacter</taxon>
    </lineage>
</organism>
<proteinExistence type="predicted"/>
<name>Q1IJL5_KORVE</name>
<evidence type="ECO:0000313" key="3">
    <source>
        <dbReference type="Proteomes" id="UP000002432"/>
    </source>
</evidence>
<dbReference type="InterPro" id="IPR019026">
    <property type="entry name" value="Peptidase_M64_IgA"/>
</dbReference>
<dbReference type="EnsemblBacteria" id="ABF42935">
    <property type="protein sequence ID" value="ABF42935"/>
    <property type="gene ID" value="Acid345_3935"/>
</dbReference>
<dbReference type="Gene3D" id="2.60.40.3250">
    <property type="entry name" value="Peptidase M64, N-terminal domain"/>
    <property type="match status" value="1"/>
</dbReference>